<organism evidence="4">
    <name type="scientific">Bacillus velezensis</name>
    <dbReference type="NCBI Taxonomy" id="492670"/>
    <lineage>
        <taxon>Bacteria</taxon>
        <taxon>Bacillati</taxon>
        <taxon>Bacillota</taxon>
        <taxon>Bacilli</taxon>
        <taxon>Bacillales</taxon>
        <taxon>Bacillaceae</taxon>
        <taxon>Bacillus</taxon>
        <taxon>Bacillus amyloliquefaciens group</taxon>
    </lineage>
</organism>
<evidence type="ECO:0000256" key="1">
    <source>
        <dbReference type="SAM" id="Coils"/>
    </source>
</evidence>
<dbReference type="InterPro" id="IPR050639">
    <property type="entry name" value="SSR_resolvase"/>
</dbReference>
<dbReference type="GO" id="GO:0000150">
    <property type="term" value="F:DNA strand exchange activity"/>
    <property type="evidence" value="ECO:0007669"/>
    <property type="project" value="InterPro"/>
</dbReference>
<dbReference type="Gene3D" id="3.40.50.1390">
    <property type="entry name" value="Resolvase, N-terminal catalytic domain"/>
    <property type="match status" value="1"/>
</dbReference>
<dbReference type="CDD" id="cd00338">
    <property type="entry name" value="Ser_Recombinase"/>
    <property type="match status" value="1"/>
</dbReference>
<sequence length="555" mass="64169">MELKNIVHSYNITNILGYLRRSRQDMEREKRTGEDTLTEQNELMNKILKSIEIPYELKMEIGSGESIEGRPVFKECLKDLEEGKYQAIAVKEITRLSRGSYSDAGQIVNLLQSKRLIIITPYKVYDPRNPADMRQIRFELFMAREEFEMTRERMTGAKYTYAAQGKWISGLAPYGYRLNKKTSKLVPVEEKAKVVQFIFNIFLNGLNGKEVSYTAIASHLTKLQIPTPSGKKRWNQYTIKAILQNEAYIGTVKYKVRERTKDGKRTIRPEKEQIVVSDAHAPIIDQEQFQQSQEKIANKIPLLPNKNALELSELAGVCTCSKCGEPLSKYETRRTRENKNGTESVYHVKSLTCKKNKCTYVRYNDVENAILDYLSSLSNLDNKTLTKHIISMISKYEDVNSNVKTKKQMSEHLSQKEQELKNKENFIFEKYESGIYTDELFLKRKAVLDEEFKELQIAKHELNGTQEAQSEIDSNTVRNNINKIIDQYHIETSTEKKNSLLRMVFKEVIVTMTQKRKGPIPAQFEITPILRFNFSLSISPPLIVPQNAVNVLKNR</sequence>
<evidence type="ECO:0000313" key="4">
    <source>
        <dbReference type="EMBL" id="MSE02467.1"/>
    </source>
</evidence>
<dbReference type="PANTHER" id="PTHR30461:SF23">
    <property type="entry name" value="DNA RECOMBINASE-RELATED"/>
    <property type="match status" value="1"/>
</dbReference>
<proteinExistence type="predicted"/>
<dbReference type="SMART" id="SM00857">
    <property type="entry name" value="Resolvase"/>
    <property type="match status" value="1"/>
</dbReference>
<dbReference type="InterPro" id="IPR006119">
    <property type="entry name" value="Resolv_N"/>
</dbReference>
<dbReference type="SUPFAM" id="SSF53041">
    <property type="entry name" value="Resolvase-like"/>
    <property type="match status" value="1"/>
</dbReference>
<dbReference type="Pfam" id="PF07508">
    <property type="entry name" value="Recombinase"/>
    <property type="match status" value="1"/>
</dbReference>
<dbReference type="InterPro" id="IPR038109">
    <property type="entry name" value="DNA_bind_recomb_sf"/>
</dbReference>
<dbReference type="PANTHER" id="PTHR30461">
    <property type="entry name" value="DNA-INVERTASE FROM LAMBDOID PROPHAGE"/>
    <property type="match status" value="1"/>
</dbReference>
<evidence type="ECO:0000259" key="3">
    <source>
        <dbReference type="PROSITE" id="PS51737"/>
    </source>
</evidence>
<dbReference type="InterPro" id="IPR011109">
    <property type="entry name" value="DNA_bind_recombinase_dom"/>
</dbReference>
<dbReference type="GO" id="GO:0003677">
    <property type="term" value="F:DNA binding"/>
    <property type="evidence" value="ECO:0007669"/>
    <property type="project" value="InterPro"/>
</dbReference>
<evidence type="ECO:0000259" key="2">
    <source>
        <dbReference type="PROSITE" id="PS51736"/>
    </source>
</evidence>
<feature type="coiled-coil region" evidence="1">
    <location>
        <begin position="406"/>
        <end position="468"/>
    </location>
</feature>
<accession>A0A6A8LIK0</accession>
<dbReference type="InterPro" id="IPR036162">
    <property type="entry name" value="Resolvase-like_N_sf"/>
</dbReference>
<protein>
    <submittedName>
        <fullName evidence="4">Recombinase family protein</fullName>
    </submittedName>
</protein>
<gene>
    <name evidence="4" type="ORF">GKC39_10350</name>
</gene>
<dbReference type="AlphaFoldDB" id="A0A6A8LIK0"/>
<reference evidence="4" key="1">
    <citation type="submission" date="2019-11" db="EMBL/GenBank/DDBJ databases">
        <title>Draft Genome Sequence of Plant Growth-Promoting Rhizosphere-Associated Bacteria.</title>
        <authorList>
            <person name="Vasilyev I.Y."/>
            <person name="Radchenko V."/>
            <person name="Ilnitskaya E.V."/>
        </authorList>
    </citation>
    <scope>NUCLEOTIDE SEQUENCE</scope>
    <source>
        <strain evidence="4">VRA_517_n</strain>
    </source>
</reference>
<comment type="caution">
    <text evidence="4">The sequence shown here is derived from an EMBL/GenBank/DDBJ whole genome shotgun (WGS) entry which is preliminary data.</text>
</comment>
<keyword evidence="1" id="KW-0175">Coiled coil</keyword>
<dbReference type="PROSITE" id="PS51736">
    <property type="entry name" value="RECOMBINASES_3"/>
    <property type="match status" value="1"/>
</dbReference>
<feature type="domain" description="Recombinase" evidence="3">
    <location>
        <begin position="173"/>
        <end position="302"/>
    </location>
</feature>
<dbReference type="EMBL" id="WKKV01000004">
    <property type="protein sequence ID" value="MSE02467.1"/>
    <property type="molecule type" value="Genomic_DNA"/>
</dbReference>
<name>A0A6A8LIK0_BACVE</name>
<dbReference type="Gene3D" id="3.90.1750.20">
    <property type="entry name" value="Putative Large Serine Recombinase, Chain B, Domain 2"/>
    <property type="match status" value="1"/>
</dbReference>
<dbReference type="Pfam" id="PF00239">
    <property type="entry name" value="Resolvase"/>
    <property type="match status" value="1"/>
</dbReference>
<dbReference type="PROSITE" id="PS51737">
    <property type="entry name" value="RECOMBINASE_DNA_BIND"/>
    <property type="match status" value="1"/>
</dbReference>
<feature type="domain" description="Resolvase/invertase-type recombinase catalytic" evidence="2">
    <location>
        <begin position="14"/>
        <end position="165"/>
    </location>
</feature>